<protein>
    <submittedName>
        <fullName evidence="1">Uncharacterized protein</fullName>
    </submittedName>
</protein>
<evidence type="ECO:0000313" key="1">
    <source>
        <dbReference type="EMBL" id="GFY14783.1"/>
    </source>
</evidence>
<proteinExistence type="predicted"/>
<comment type="caution">
    <text evidence="1">The sequence shown here is derived from an EMBL/GenBank/DDBJ whole genome shotgun (WGS) entry which is preliminary data.</text>
</comment>
<dbReference type="AlphaFoldDB" id="A0A8X6VND3"/>
<dbReference type="Proteomes" id="UP000887159">
    <property type="component" value="Unassembled WGS sequence"/>
</dbReference>
<keyword evidence="2" id="KW-1185">Reference proteome</keyword>
<name>A0A8X6VND3_TRICX</name>
<accession>A0A8X6VND3</accession>
<organism evidence="1 2">
    <name type="scientific">Trichonephila clavipes</name>
    <name type="common">Golden silk orbweaver</name>
    <name type="synonym">Nephila clavipes</name>
    <dbReference type="NCBI Taxonomy" id="2585209"/>
    <lineage>
        <taxon>Eukaryota</taxon>
        <taxon>Metazoa</taxon>
        <taxon>Ecdysozoa</taxon>
        <taxon>Arthropoda</taxon>
        <taxon>Chelicerata</taxon>
        <taxon>Arachnida</taxon>
        <taxon>Araneae</taxon>
        <taxon>Araneomorphae</taxon>
        <taxon>Entelegynae</taxon>
        <taxon>Araneoidea</taxon>
        <taxon>Nephilidae</taxon>
        <taxon>Trichonephila</taxon>
    </lineage>
</organism>
<gene>
    <name evidence="1" type="ORF">TNCV_648261</name>
</gene>
<reference evidence="1" key="1">
    <citation type="submission" date="2020-08" db="EMBL/GenBank/DDBJ databases">
        <title>Multicomponent nature underlies the extraordinary mechanical properties of spider dragline silk.</title>
        <authorList>
            <person name="Kono N."/>
            <person name="Nakamura H."/>
            <person name="Mori M."/>
            <person name="Yoshida Y."/>
            <person name="Ohtoshi R."/>
            <person name="Malay A.D."/>
            <person name="Moran D.A.P."/>
            <person name="Tomita M."/>
            <person name="Numata K."/>
            <person name="Arakawa K."/>
        </authorList>
    </citation>
    <scope>NUCLEOTIDE SEQUENCE</scope>
</reference>
<evidence type="ECO:0000313" key="2">
    <source>
        <dbReference type="Proteomes" id="UP000887159"/>
    </source>
</evidence>
<dbReference type="EMBL" id="BMAU01021331">
    <property type="protein sequence ID" value="GFY14783.1"/>
    <property type="molecule type" value="Genomic_DNA"/>
</dbReference>
<sequence length="76" mass="8669">MGRPVPVKAHFGPRAQKIYKLPRHWQIEINNQIIWLSPAYSDTNSPVDKPVLGQALPIIPGYSSLNLQNWNLMYDA</sequence>